<sequence length="182" mass="20083">MASDILDISARLRLEPLAQSHAAALFACVEQNRSHLRRWLAWLDSTTSAAHIDAFIASEVDKRRLQSAATYAVFCDDGLCGAAGFRTLDKAIGVGELGYWLAENHTGKGLMTEVAARLVRHGFDTLALQRIEIHCATENLPSRRVAESLGARLLHIQKHAALLYDHYVDHAIYVLDNPGSEH</sequence>
<feature type="domain" description="N-acetyltransferase" evidence="1">
    <location>
        <begin position="24"/>
        <end position="178"/>
    </location>
</feature>
<evidence type="ECO:0000259" key="1">
    <source>
        <dbReference type="PROSITE" id="PS51186"/>
    </source>
</evidence>
<dbReference type="Proteomes" id="UP001626537">
    <property type="component" value="Chromosome"/>
</dbReference>
<dbReference type="InterPro" id="IPR051908">
    <property type="entry name" value="Ribosomal_N-acetyltransferase"/>
</dbReference>
<accession>A0ABZ0I5R6</accession>
<evidence type="ECO:0000313" key="2">
    <source>
        <dbReference type="EMBL" id="WOJ94398.1"/>
    </source>
</evidence>
<gene>
    <name evidence="2" type="ORF">R0135_04350</name>
</gene>
<dbReference type="PANTHER" id="PTHR43441">
    <property type="entry name" value="RIBOSOMAL-PROTEIN-SERINE ACETYLTRANSFERASE"/>
    <property type="match status" value="1"/>
</dbReference>
<dbReference type="PANTHER" id="PTHR43441:SF11">
    <property type="entry name" value="RIBOSOMAL-PROTEIN-SERINE ACETYLTRANSFERASE"/>
    <property type="match status" value="1"/>
</dbReference>
<name>A0ABZ0I5R6_9GAMM</name>
<dbReference type="InterPro" id="IPR016181">
    <property type="entry name" value="Acyl_CoA_acyltransferase"/>
</dbReference>
<proteinExistence type="predicted"/>
<evidence type="ECO:0000313" key="3">
    <source>
        <dbReference type="Proteomes" id="UP001626537"/>
    </source>
</evidence>
<dbReference type="EMBL" id="CP136864">
    <property type="protein sequence ID" value="WOJ94398.1"/>
    <property type="molecule type" value="Genomic_DNA"/>
</dbReference>
<dbReference type="RefSeq" id="WP_407349034.1">
    <property type="nucleotide sequence ID" value="NZ_CP136864.1"/>
</dbReference>
<dbReference type="Pfam" id="PF13302">
    <property type="entry name" value="Acetyltransf_3"/>
    <property type="match status" value="1"/>
</dbReference>
<keyword evidence="3" id="KW-1185">Reference proteome</keyword>
<dbReference type="InterPro" id="IPR000182">
    <property type="entry name" value="GNAT_dom"/>
</dbReference>
<dbReference type="PROSITE" id="PS51186">
    <property type="entry name" value="GNAT"/>
    <property type="match status" value="1"/>
</dbReference>
<protein>
    <submittedName>
        <fullName evidence="2">GNAT family N-acetyltransferase</fullName>
    </submittedName>
</protein>
<dbReference type="SUPFAM" id="SSF55729">
    <property type="entry name" value="Acyl-CoA N-acyltransferases (Nat)"/>
    <property type="match status" value="1"/>
</dbReference>
<dbReference type="Gene3D" id="3.40.630.30">
    <property type="match status" value="1"/>
</dbReference>
<organism evidence="2 3">
    <name type="scientific">Congregibacter variabilis</name>
    <dbReference type="NCBI Taxonomy" id="3081200"/>
    <lineage>
        <taxon>Bacteria</taxon>
        <taxon>Pseudomonadati</taxon>
        <taxon>Pseudomonadota</taxon>
        <taxon>Gammaproteobacteria</taxon>
        <taxon>Cellvibrionales</taxon>
        <taxon>Halieaceae</taxon>
        <taxon>Congregibacter</taxon>
    </lineage>
</organism>
<reference evidence="2 3" key="1">
    <citation type="submission" date="2023-10" db="EMBL/GenBank/DDBJ databases">
        <title>Two novel species belonging to the OM43/NOR5 clade.</title>
        <authorList>
            <person name="Park M."/>
        </authorList>
    </citation>
    <scope>NUCLEOTIDE SEQUENCE [LARGE SCALE GENOMIC DNA]</scope>
    <source>
        <strain evidence="2 3">IMCC43200</strain>
    </source>
</reference>